<dbReference type="NCBIfam" id="TIGR02246">
    <property type="entry name" value="SgcJ/EcaC family oxidoreductase"/>
    <property type="match status" value="1"/>
</dbReference>
<name>A0A3N1GC87_9ACTN</name>
<feature type="domain" description="SnoaL-like" evidence="1">
    <location>
        <begin position="29"/>
        <end position="125"/>
    </location>
</feature>
<comment type="caution">
    <text evidence="2">The sequence shown here is derived from an EMBL/GenBank/DDBJ whole genome shotgun (WGS) entry which is preliminary data.</text>
</comment>
<dbReference type="InterPro" id="IPR037401">
    <property type="entry name" value="SnoaL-like"/>
</dbReference>
<dbReference type="InterPro" id="IPR011944">
    <property type="entry name" value="Steroid_delta5-4_isomerase"/>
</dbReference>
<accession>A0A3N1GC87</accession>
<organism evidence="2 3">
    <name type="scientific">Couchioplanes caeruleus</name>
    <dbReference type="NCBI Taxonomy" id="56438"/>
    <lineage>
        <taxon>Bacteria</taxon>
        <taxon>Bacillati</taxon>
        <taxon>Actinomycetota</taxon>
        <taxon>Actinomycetes</taxon>
        <taxon>Micromonosporales</taxon>
        <taxon>Micromonosporaceae</taxon>
        <taxon>Couchioplanes</taxon>
    </lineage>
</organism>
<dbReference type="Pfam" id="PF12680">
    <property type="entry name" value="SnoaL_2"/>
    <property type="match status" value="1"/>
</dbReference>
<dbReference type="Gene3D" id="3.10.450.50">
    <property type="match status" value="1"/>
</dbReference>
<evidence type="ECO:0000313" key="2">
    <source>
        <dbReference type="EMBL" id="ROP27748.1"/>
    </source>
</evidence>
<evidence type="ECO:0000313" key="3">
    <source>
        <dbReference type="Proteomes" id="UP000271683"/>
    </source>
</evidence>
<dbReference type="InterPro" id="IPR032710">
    <property type="entry name" value="NTF2-like_dom_sf"/>
</dbReference>
<sequence>MVPGRSAGGMLRRHIISGRDHRMQFAEAVEHHLATIAARDLEAFLATVHDDVAIIAPNGRMLAGREEVAAFHRDWFADPDWTWTLEPLRRVETGDTGLATYAVTYDDLDAGGRPYAMSYVLTLVFARVGGTWLLVHDQNTLSSRA</sequence>
<reference evidence="2 3" key="1">
    <citation type="submission" date="2018-11" db="EMBL/GenBank/DDBJ databases">
        <title>Sequencing the genomes of 1000 actinobacteria strains.</title>
        <authorList>
            <person name="Klenk H.-P."/>
        </authorList>
    </citation>
    <scope>NUCLEOTIDE SEQUENCE [LARGE SCALE GENOMIC DNA]</scope>
    <source>
        <strain evidence="2 3">DSM 43634</strain>
    </source>
</reference>
<dbReference type="EMBL" id="RJKL01000001">
    <property type="protein sequence ID" value="ROP27748.1"/>
    <property type="molecule type" value="Genomic_DNA"/>
</dbReference>
<dbReference type="AlphaFoldDB" id="A0A3N1GC87"/>
<protein>
    <submittedName>
        <fullName evidence="2">Uncharacterized protein (TIGR02246 family)</fullName>
    </submittedName>
</protein>
<proteinExistence type="predicted"/>
<dbReference type="Proteomes" id="UP000271683">
    <property type="component" value="Unassembled WGS sequence"/>
</dbReference>
<dbReference type="SUPFAM" id="SSF54427">
    <property type="entry name" value="NTF2-like"/>
    <property type="match status" value="1"/>
</dbReference>
<evidence type="ECO:0000259" key="1">
    <source>
        <dbReference type="Pfam" id="PF12680"/>
    </source>
</evidence>
<gene>
    <name evidence="2" type="ORF">EDD30_0443</name>
</gene>